<dbReference type="InterPro" id="IPR014729">
    <property type="entry name" value="Rossmann-like_a/b/a_fold"/>
</dbReference>
<reference evidence="4 5" key="1">
    <citation type="journal article" date="2010" name="Nature">
        <title>The Ectocarpus genome and the independent evolution of multicellularity in brown algae.</title>
        <authorList>
            <person name="Cock J.M."/>
            <person name="Sterck L."/>
            <person name="Rouze P."/>
            <person name="Scornet D."/>
            <person name="Allen A.E."/>
            <person name="Amoutzias G."/>
            <person name="Anthouard V."/>
            <person name="Artiguenave F."/>
            <person name="Aury J.M."/>
            <person name="Badger J.H."/>
            <person name="Beszteri B."/>
            <person name="Billiau K."/>
            <person name="Bonnet E."/>
            <person name="Bothwell J.H."/>
            <person name="Bowler C."/>
            <person name="Boyen C."/>
            <person name="Brownlee C."/>
            <person name="Carrano C.J."/>
            <person name="Charrier B."/>
            <person name="Cho G.Y."/>
            <person name="Coelho S.M."/>
            <person name="Collen J."/>
            <person name="Corre E."/>
            <person name="Da Silva C."/>
            <person name="Delage L."/>
            <person name="Delaroque N."/>
            <person name="Dittami S.M."/>
            <person name="Doulbeau S."/>
            <person name="Elias M."/>
            <person name="Farnham G."/>
            <person name="Gachon C.M."/>
            <person name="Gschloessl B."/>
            <person name="Heesch S."/>
            <person name="Jabbari K."/>
            <person name="Jubin C."/>
            <person name="Kawai H."/>
            <person name="Kimura K."/>
            <person name="Kloareg B."/>
            <person name="Kupper F.C."/>
            <person name="Lang D."/>
            <person name="Le Bail A."/>
            <person name="Leblanc C."/>
            <person name="Lerouge P."/>
            <person name="Lohr M."/>
            <person name="Lopez P.J."/>
            <person name="Martens C."/>
            <person name="Maumus F."/>
            <person name="Michel G."/>
            <person name="Miranda-Saavedra D."/>
            <person name="Morales J."/>
            <person name="Moreau H."/>
            <person name="Motomura T."/>
            <person name="Nagasato C."/>
            <person name="Napoli C.A."/>
            <person name="Nelson D.R."/>
            <person name="Nyvall-Collen P."/>
            <person name="Peters A.F."/>
            <person name="Pommier C."/>
            <person name="Potin P."/>
            <person name="Poulain J."/>
            <person name="Quesneville H."/>
            <person name="Read B."/>
            <person name="Rensing S.A."/>
            <person name="Ritter A."/>
            <person name="Rousvoal S."/>
            <person name="Samanta M."/>
            <person name="Samson G."/>
            <person name="Schroeder D.C."/>
            <person name="Segurens B."/>
            <person name="Strittmatter M."/>
            <person name="Tonon T."/>
            <person name="Tregear J.W."/>
            <person name="Valentin K."/>
            <person name="von Dassow P."/>
            <person name="Yamagishi T."/>
            <person name="Van de Peer Y."/>
            <person name="Wincker P."/>
        </authorList>
    </citation>
    <scope>NUCLEOTIDE SEQUENCE [LARGE SCALE GENOMIC DNA]</scope>
    <source>
        <strain evidence="5">Ec32 / CCAP1310/4</strain>
    </source>
</reference>
<dbReference type="InParanoid" id="D7FUM6"/>
<dbReference type="EMBL" id="FN648458">
    <property type="protein sequence ID" value="CBJ31693.1"/>
    <property type="molecule type" value="Genomic_DNA"/>
</dbReference>
<dbReference type="eggNOG" id="KOG0189">
    <property type="taxonomic scope" value="Eukaryota"/>
</dbReference>
<evidence type="ECO:0000256" key="2">
    <source>
        <dbReference type="SAM" id="SignalP"/>
    </source>
</evidence>
<organism evidence="4 5">
    <name type="scientific">Ectocarpus siliculosus</name>
    <name type="common">Brown alga</name>
    <name type="synonym">Conferva siliculosa</name>
    <dbReference type="NCBI Taxonomy" id="2880"/>
    <lineage>
        <taxon>Eukaryota</taxon>
        <taxon>Sar</taxon>
        <taxon>Stramenopiles</taxon>
        <taxon>Ochrophyta</taxon>
        <taxon>PX clade</taxon>
        <taxon>Phaeophyceae</taxon>
        <taxon>Ectocarpales</taxon>
        <taxon>Ectocarpaceae</taxon>
        <taxon>Ectocarpus</taxon>
    </lineage>
</organism>
<dbReference type="GO" id="GO:0019379">
    <property type="term" value="P:sulfate assimilation, phosphoadenylyl sulfate reduction by phosphoadenylyl-sulfate reductase (thioredoxin)"/>
    <property type="evidence" value="ECO:0007669"/>
    <property type="project" value="TreeGrafter"/>
</dbReference>
<dbReference type="GO" id="GO:0005737">
    <property type="term" value="C:cytoplasm"/>
    <property type="evidence" value="ECO:0007669"/>
    <property type="project" value="TreeGrafter"/>
</dbReference>
<keyword evidence="5" id="KW-1185">Reference proteome</keyword>
<dbReference type="Pfam" id="PF01507">
    <property type="entry name" value="PAPS_reduct"/>
    <property type="match status" value="1"/>
</dbReference>
<sequence length="313" mass="35289">MKTSLAFLSLLAAGADAFVPAAPVLSTRAAASSSATSAVQHVPVRMGLNPELAANFPRDFATIPKGTDYGEGKDAEMNKLFEEVRMSNLESQLADSFAKLVAEKKNPIFTTALIAGDCVILDAIAKAGLLDKIKVVFVDTYFLFPESLDFLHEVEEHYGFKASIYHCVDCETQQDFYDKYGEDYWMEDIDQYDKKCKVEPLMRALKEAETEAWINGRRRDHGFERAALPVWEGTKFNPLSFWSFEDCWTYLRKHNVPYHPLHDVGFSSLGDMQSTRKVPLENWFSYGGERSGRFEGMKNKDGSEKTECGIHSK</sequence>
<name>D7FUM6_ECTSI</name>
<dbReference type="Gene3D" id="3.40.50.620">
    <property type="entry name" value="HUPs"/>
    <property type="match status" value="1"/>
</dbReference>
<dbReference type="SUPFAM" id="SSF52402">
    <property type="entry name" value="Adenine nucleotide alpha hydrolases-like"/>
    <property type="match status" value="1"/>
</dbReference>
<evidence type="ECO:0000313" key="5">
    <source>
        <dbReference type="Proteomes" id="UP000002630"/>
    </source>
</evidence>
<evidence type="ECO:0000313" key="4">
    <source>
        <dbReference type="EMBL" id="CBJ31693.1"/>
    </source>
</evidence>
<keyword evidence="2" id="KW-0732">Signal</keyword>
<dbReference type="STRING" id="2880.D7FUM6"/>
<keyword evidence="4" id="KW-0560">Oxidoreductase</keyword>
<feature type="domain" description="Phosphoadenosine phosphosulphate reductase" evidence="3">
    <location>
        <begin position="118"/>
        <end position="276"/>
    </location>
</feature>
<dbReference type="EMBL" id="FN649752">
    <property type="protein sequence ID" value="CBJ31693.1"/>
    <property type="molecule type" value="Genomic_DNA"/>
</dbReference>
<protein>
    <submittedName>
        <fullName evidence="4">Phosphoadenylyl-sulfate reductase (Thioredoxin)</fullName>
        <ecNumber evidence="4">1.8.4.8</ecNumber>
    </submittedName>
</protein>
<gene>
    <name evidence="4" type="ORF">Esi_0274_0029</name>
</gene>
<dbReference type="NCBIfam" id="NF002537">
    <property type="entry name" value="PRK02090.1"/>
    <property type="match status" value="1"/>
</dbReference>
<evidence type="ECO:0000259" key="3">
    <source>
        <dbReference type="Pfam" id="PF01507"/>
    </source>
</evidence>
<feature type="chain" id="PRO_5003095960" evidence="2">
    <location>
        <begin position="18"/>
        <end position="313"/>
    </location>
</feature>
<dbReference type="InterPro" id="IPR002500">
    <property type="entry name" value="PAPS_reduct_dom"/>
</dbReference>
<dbReference type="PANTHER" id="PTHR46509:SF2">
    <property type="entry name" value="PHOSPHOADENOSINE PHOSPHOSULFATE REDUCTASE"/>
    <property type="match status" value="1"/>
</dbReference>
<dbReference type="PANTHER" id="PTHR46509">
    <property type="entry name" value="PHOSPHOADENOSINE PHOSPHOSULFATE REDUCTASE"/>
    <property type="match status" value="1"/>
</dbReference>
<dbReference type="EC" id="1.8.4.8" evidence="4"/>
<dbReference type="OMA" id="CQVRKVR"/>
<evidence type="ECO:0000256" key="1">
    <source>
        <dbReference type="SAM" id="MobiDB-lite"/>
    </source>
</evidence>
<dbReference type="AlphaFoldDB" id="D7FUM6"/>
<dbReference type="CDD" id="cd23945">
    <property type="entry name" value="PAPS_reductase"/>
    <property type="match status" value="1"/>
</dbReference>
<dbReference type="OrthoDB" id="7869097at2759"/>
<dbReference type="Proteomes" id="UP000002630">
    <property type="component" value="Linkage Group LG27"/>
</dbReference>
<feature type="signal peptide" evidence="2">
    <location>
        <begin position="1"/>
        <end position="17"/>
    </location>
</feature>
<dbReference type="GO" id="GO:0004604">
    <property type="term" value="F:phosphoadenylyl-sulfate reductase (thioredoxin) activity"/>
    <property type="evidence" value="ECO:0007669"/>
    <property type="project" value="UniProtKB-EC"/>
</dbReference>
<accession>D7FUM6</accession>
<proteinExistence type="predicted"/>
<feature type="region of interest" description="Disordered" evidence="1">
    <location>
        <begin position="294"/>
        <end position="313"/>
    </location>
</feature>